<feature type="chain" id="PRO_5016368536" description="DUF3300 domain-containing protein" evidence="2">
    <location>
        <begin position="22"/>
        <end position="387"/>
    </location>
</feature>
<dbReference type="OrthoDB" id="939585at2"/>
<dbReference type="AlphaFoldDB" id="A0A327YLF2"/>
<keyword evidence="4" id="KW-1185">Reference proteome</keyword>
<name>A0A327YLF2_9FLAO</name>
<protein>
    <recommendedName>
        <fullName evidence="5">DUF3300 domain-containing protein</fullName>
    </recommendedName>
</protein>
<evidence type="ECO:0000256" key="2">
    <source>
        <dbReference type="SAM" id="SignalP"/>
    </source>
</evidence>
<comment type="caution">
    <text evidence="3">The sequence shown here is derived from an EMBL/GenBank/DDBJ whole genome shotgun (WGS) entry which is preliminary data.</text>
</comment>
<evidence type="ECO:0000256" key="1">
    <source>
        <dbReference type="SAM" id="MobiDB-lite"/>
    </source>
</evidence>
<gene>
    <name evidence="3" type="ORF">B0I03_105216</name>
</gene>
<feature type="compositionally biased region" description="Low complexity" evidence="1">
    <location>
        <begin position="275"/>
        <end position="288"/>
    </location>
</feature>
<proteinExistence type="predicted"/>
<feature type="region of interest" description="Disordered" evidence="1">
    <location>
        <begin position="241"/>
        <end position="387"/>
    </location>
</feature>
<keyword evidence="2" id="KW-0732">Signal</keyword>
<evidence type="ECO:0000313" key="3">
    <source>
        <dbReference type="EMBL" id="RAK21780.1"/>
    </source>
</evidence>
<dbReference type="Proteomes" id="UP000249620">
    <property type="component" value="Unassembled WGS sequence"/>
</dbReference>
<accession>A0A327YLF2</accession>
<reference evidence="3 4" key="1">
    <citation type="submission" date="2018-06" db="EMBL/GenBank/DDBJ databases">
        <title>Genomic Encyclopedia of Type Strains, Phase III (KMG-III): the genomes of soil and plant-associated and newly described type strains.</title>
        <authorList>
            <person name="Whitman W."/>
        </authorList>
    </citation>
    <scope>NUCLEOTIDE SEQUENCE [LARGE SCALE GENOMIC DNA]</scope>
    <source>
        <strain evidence="3 4">CGMCC 1.12398</strain>
    </source>
</reference>
<sequence>MKTKLIHLSLLASLTIGSLFAQEKTTVTAKNSDISDNLDLRAVATVFGDAKDLEDFERRLNDPKTQISNLDLNNDNYVDYLRVIETVEGNVHLVVVQAVLEKDVFQDVATIEVERDSNNRVQVQVVGDVYMYGTNYIYEPVYVHTPVIYNTFWVGNYRPYYSSWYWGYYPSYYYYWNPFPIFRYRNHIHVHINFGHSYHYVSHRRCASVYNNYYGRRGNGYERRYPNRSFAHRNSGYSNRYELDSRRNINSPRNRSEITSNSPRGNRETREFNGTTPRTRTETSTPRSNGTRGNSGTRVVTENRGNSPRVTTENRGRNEGPRSNGGREYTENRGNSSKDRGTISSSGNRGNSEYRGNSSRGNSQPRNSAPRGNSNSRGSEGRGSGRG</sequence>
<feature type="compositionally biased region" description="Polar residues" evidence="1">
    <location>
        <begin position="342"/>
        <end position="367"/>
    </location>
</feature>
<feature type="compositionally biased region" description="Basic and acidic residues" evidence="1">
    <location>
        <begin position="328"/>
        <end position="341"/>
    </location>
</feature>
<dbReference type="EMBL" id="QLMI01000005">
    <property type="protein sequence ID" value="RAK21780.1"/>
    <property type="molecule type" value="Genomic_DNA"/>
</dbReference>
<evidence type="ECO:0000313" key="4">
    <source>
        <dbReference type="Proteomes" id="UP000249620"/>
    </source>
</evidence>
<organism evidence="3 4">
    <name type="scientific">Flavobacterium aquaticum</name>
    <dbReference type="NCBI Taxonomy" id="1236486"/>
    <lineage>
        <taxon>Bacteria</taxon>
        <taxon>Pseudomonadati</taxon>
        <taxon>Bacteroidota</taxon>
        <taxon>Flavobacteriia</taxon>
        <taxon>Flavobacteriales</taxon>
        <taxon>Flavobacteriaceae</taxon>
        <taxon>Flavobacterium</taxon>
    </lineage>
</organism>
<feature type="compositionally biased region" description="Polar residues" evidence="1">
    <location>
        <begin position="289"/>
        <end position="311"/>
    </location>
</feature>
<evidence type="ECO:0008006" key="5">
    <source>
        <dbReference type="Google" id="ProtNLM"/>
    </source>
</evidence>
<feature type="signal peptide" evidence="2">
    <location>
        <begin position="1"/>
        <end position="21"/>
    </location>
</feature>
<dbReference type="RefSeq" id="WP_111567217.1">
    <property type="nucleotide sequence ID" value="NZ_QLMI01000005.1"/>
</dbReference>